<dbReference type="STRING" id="1443111.Z949_1004"/>
<dbReference type="Gene3D" id="3.30.70.1520">
    <property type="entry name" value="Heterotetrameric sarcosine oxidase"/>
    <property type="match status" value="1"/>
</dbReference>
<proteinExistence type="predicted"/>
<dbReference type="InterPro" id="IPR007375">
    <property type="entry name" value="SoxG"/>
</dbReference>
<dbReference type="Pfam" id="PF04268">
    <property type="entry name" value="SoxG"/>
    <property type="match status" value="1"/>
</dbReference>
<protein>
    <submittedName>
        <fullName evidence="1">Sarcosine oxidase subunit gamma</fullName>
    </submittedName>
</protein>
<dbReference type="EMBL" id="RAQK01000002">
    <property type="protein sequence ID" value="RKE94346.1"/>
    <property type="molecule type" value="Genomic_DNA"/>
</dbReference>
<dbReference type="OrthoDB" id="9814782at2"/>
<organism evidence="1 2">
    <name type="scientific">Sulfitobacter guttiformis</name>
    <dbReference type="NCBI Taxonomy" id="74349"/>
    <lineage>
        <taxon>Bacteria</taxon>
        <taxon>Pseudomonadati</taxon>
        <taxon>Pseudomonadota</taxon>
        <taxon>Alphaproteobacteria</taxon>
        <taxon>Rhodobacterales</taxon>
        <taxon>Roseobacteraceae</taxon>
        <taxon>Sulfitobacter</taxon>
    </lineage>
</organism>
<evidence type="ECO:0000313" key="1">
    <source>
        <dbReference type="EMBL" id="RKE94346.1"/>
    </source>
</evidence>
<evidence type="ECO:0000313" key="2">
    <source>
        <dbReference type="Proteomes" id="UP000284407"/>
    </source>
</evidence>
<dbReference type="SUPFAM" id="SSF103025">
    <property type="entry name" value="Folate-binding domain"/>
    <property type="match status" value="1"/>
</dbReference>
<comment type="caution">
    <text evidence="1">The sequence shown here is derived from an EMBL/GenBank/DDBJ whole genome shotgun (WGS) entry which is preliminary data.</text>
</comment>
<dbReference type="AlphaFoldDB" id="A0A420DJC6"/>
<sequence length="190" mass="20319">MSDPVSALKNAAYYTGIAEIKEIGPMGMIALRGDLSAKPLHRAASAAAGGLNLPAQRECVSDGVRGIAWMSPDEMLIMCPYDEVGATIDGLNGKLGKSHTLVVNVSDARAVFEVRGAHAREVLAKLAPVDCAPDRFTAGMFRRTRIAQVPAAFWMPHEDVFRVVCFRSVAQYMLDVLSVAAQPGSEVGVF</sequence>
<dbReference type="Gene3D" id="3.30.1360.120">
    <property type="entry name" value="Probable tRNA modification gtpase trme, domain 1"/>
    <property type="match status" value="1"/>
</dbReference>
<reference evidence="1 2" key="1">
    <citation type="submission" date="2018-09" db="EMBL/GenBank/DDBJ databases">
        <title>Genomic Encyclopedia of Archaeal and Bacterial Type Strains, Phase II (KMG-II): from individual species to whole genera.</title>
        <authorList>
            <person name="Goeker M."/>
        </authorList>
    </citation>
    <scope>NUCLEOTIDE SEQUENCE [LARGE SCALE GENOMIC DNA]</scope>
    <source>
        <strain evidence="1 2">DSM 11458</strain>
    </source>
</reference>
<dbReference type="InterPro" id="IPR027266">
    <property type="entry name" value="TrmE/GcvT-like"/>
</dbReference>
<dbReference type="Proteomes" id="UP000284407">
    <property type="component" value="Unassembled WGS sequence"/>
</dbReference>
<keyword evidence="2" id="KW-1185">Reference proteome</keyword>
<gene>
    <name evidence="1" type="ORF">C8N30_3471</name>
</gene>
<name>A0A420DJC6_9RHOB</name>
<accession>A0A420DJC6</accession>
<dbReference type="RefSeq" id="WP_025061619.1">
    <property type="nucleotide sequence ID" value="NZ_RAQK01000002.1"/>
</dbReference>